<evidence type="ECO:0000256" key="6">
    <source>
        <dbReference type="PIRSR" id="PIRSR615500-1"/>
    </source>
</evidence>
<proteinExistence type="inferred from homology"/>
<evidence type="ECO:0000256" key="3">
    <source>
        <dbReference type="ARBA" id="ARBA00022729"/>
    </source>
</evidence>
<feature type="active site" description="Charge relay system" evidence="6 7">
    <location>
        <position position="592"/>
    </location>
</feature>
<feature type="domain" description="C5a peptidase/Subtilisin-like protease SBT2-like Fn3-like" evidence="10">
    <location>
        <begin position="673"/>
        <end position="792"/>
    </location>
</feature>
<keyword evidence="4 7" id="KW-0378">Hydrolase</keyword>
<dbReference type="InterPro" id="IPR036852">
    <property type="entry name" value="Peptidase_S8/S53_dom_sf"/>
</dbReference>
<dbReference type="PRINTS" id="PR00723">
    <property type="entry name" value="SUBTILISIN"/>
</dbReference>
<dbReference type="InterPro" id="IPR015500">
    <property type="entry name" value="Peptidase_S8_subtilisin-rel"/>
</dbReference>
<evidence type="ECO:0000259" key="10">
    <source>
        <dbReference type="Pfam" id="PF06280"/>
    </source>
</evidence>
<evidence type="ECO:0000256" key="5">
    <source>
        <dbReference type="ARBA" id="ARBA00022825"/>
    </source>
</evidence>
<protein>
    <submittedName>
        <fullName evidence="11">Uu.00g116830.m01.CDS01</fullName>
    </submittedName>
</protein>
<feature type="active site" description="Charge relay system" evidence="6 7">
    <location>
        <position position="267"/>
    </location>
</feature>
<keyword evidence="3 8" id="KW-0732">Signal</keyword>
<evidence type="ECO:0000256" key="1">
    <source>
        <dbReference type="ARBA" id="ARBA00011073"/>
    </source>
</evidence>
<feature type="domain" description="Peptidase S8/S53" evidence="9">
    <location>
        <begin position="176"/>
        <end position="629"/>
    </location>
</feature>
<dbReference type="PROSITE" id="PS00138">
    <property type="entry name" value="SUBTILASE_SER"/>
    <property type="match status" value="1"/>
</dbReference>
<dbReference type="InterPro" id="IPR000209">
    <property type="entry name" value="Peptidase_S8/S53_dom"/>
</dbReference>
<dbReference type="GO" id="GO:0004252">
    <property type="term" value="F:serine-type endopeptidase activity"/>
    <property type="evidence" value="ECO:0007669"/>
    <property type="project" value="UniProtKB-UniRule"/>
</dbReference>
<sequence>MVYLVRALALLALPAGLLAEGKAYRRDTTSSVTTTVTAGALPTGFAKIASTIEEPTVVEGAYVVVFQDDKSYKATGSKTTLRKKFSADLLNGVSIHLQSNGSSEDAQAVIAQLPEVRAAEPVRIYALPKINVVASATNSSEILSLLDKRQRPTENNSSSTHLSTQVTQLRDLGYTGKGVKIAIIDAPVDYNHPALGGCFGEGCFGEGCFGEGCFGEGCFGEGCFGEGCFGEGCFGEGCFGEGCLVSFGRDCLEPVDVDNTDPSCKSHATALAGVIAAQENAVGFTGVAPGVQLGSYGISGCTVGGDDEKLLAALQQAVDDNVHIVVYSLGFGNGWTNLALNLAFDNMAAKGIMIVVAAGNDGGSGIFHTASGADATDAFGVGSVDGDQDIAFANITTYTATAVGGSVSFDWRDGESPNNAGWGNIVLPLWTNLDADACQPLPDDTPDLSERIVLLRRGGCSDDDIATTAGEKNAKYVIYSDTDAGLRIEVPRVTETSLLALAMVDVATGASWFQLLQSGADVVVNMTTTANGPQRQLVSDAYHGGRMSSFSQWGPTFDGYLATQVSAPGTSILTTAPVEEGKSLYVITAGTSVAGPFAAGVAALVAEARQTQDRKVLSSLLATTAKPLVRATPSDDWDTPGNELASVAQQGGGLVQAYNAAFAPSVISVNTLQFNNTEHRTTLSFTITNESPDAITYDLSNIPAGTVYTFTETDLKTPADYDDITNTLYTKDAATLQFMPGAQVTVPGNRGSVEVEVVASEPPNANLTRLPVWSGYIALNGTDGFDYTLPYMGIGGSLDDTPALNTLTWRLTDPNAGPGEEPRPVIEPGRIVNMPAEQPILQVSIGMGLRTVAWDVVSADSGAVLGPTGIPSFERATRANYLVTWDGKFQNGTQVPAGAVKVVAKSLKTFGSEENEDDWLSLESAELDIAWSS</sequence>
<evidence type="ECO:0000313" key="12">
    <source>
        <dbReference type="Proteomes" id="UP001295740"/>
    </source>
</evidence>
<feature type="active site" description="Charge relay system" evidence="6 7">
    <location>
        <position position="185"/>
    </location>
</feature>
<keyword evidence="12" id="KW-1185">Reference proteome</keyword>
<dbReference type="Proteomes" id="UP001295740">
    <property type="component" value="Unassembled WGS sequence"/>
</dbReference>
<keyword evidence="5 7" id="KW-0720">Serine protease</keyword>
<name>A0AAI8YGV5_9PEZI</name>
<dbReference type="PANTHER" id="PTHR43806:SF66">
    <property type="entry name" value="SERIN ENDOPEPTIDASE"/>
    <property type="match status" value="1"/>
</dbReference>
<dbReference type="GO" id="GO:0016020">
    <property type="term" value="C:membrane"/>
    <property type="evidence" value="ECO:0007669"/>
    <property type="project" value="InterPro"/>
</dbReference>
<reference evidence="11" key="1">
    <citation type="submission" date="2023-10" db="EMBL/GenBank/DDBJ databases">
        <authorList>
            <person name="Hackl T."/>
        </authorList>
    </citation>
    <scope>NUCLEOTIDE SEQUENCE</scope>
</reference>
<dbReference type="Pfam" id="PF06280">
    <property type="entry name" value="fn3_5"/>
    <property type="match status" value="1"/>
</dbReference>
<organism evidence="11 12">
    <name type="scientific">Anthostomella pinea</name>
    <dbReference type="NCBI Taxonomy" id="933095"/>
    <lineage>
        <taxon>Eukaryota</taxon>
        <taxon>Fungi</taxon>
        <taxon>Dikarya</taxon>
        <taxon>Ascomycota</taxon>
        <taxon>Pezizomycotina</taxon>
        <taxon>Sordariomycetes</taxon>
        <taxon>Xylariomycetidae</taxon>
        <taxon>Xylariales</taxon>
        <taxon>Xylariaceae</taxon>
        <taxon>Anthostomella</taxon>
    </lineage>
</organism>
<feature type="chain" id="PRO_5042484734" evidence="8">
    <location>
        <begin position="20"/>
        <end position="933"/>
    </location>
</feature>
<evidence type="ECO:0000256" key="8">
    <source>
        <dbReference type="SAM" id="SignalP"/>
    </source>
</evidence>
<dbReference type="PROSITE" id="PS51892">
    <property type="entry name" value="SUBTILASE"/>
    <property type="match status" value="1"/>
</dbReference>
<dbReference type="InterPro" id="IPR010435">
    <property type="entry name" value="C5a/SBT2-like_Fn3"/>
</dbReference>
<comment type="caution">
    <text evidence="11">The sequence shown here is derived from an EMBL/GenBank/DDBJ whole genome shotgun (WGS) entry which is preliminary data.</text>
</comment>
<evidence type="ECO:0000259" key="9">
    <source>
        <dbReference type="Pfam" id="PF00082"/>
    </source>
</evidence>
<dbReference type="SUPFAM" id="SSF52743">
    <property type="entry name" value="Subtilisin-like"/>
    <property type="match status" value="1"/>
</dbReference>
<accession>A0AAI8YGV5</accession>
<evidence type="ECO:0000256" key="4">
    <source>
        <dbReference type="ARBA" id="ARBA00022801"/>
    </source>
</evidence>
<evidence type="ECO:0000256" key="2">
    <source>
        <dbReference type="ARBA" id="ARBA00022670"/>
    </source>
</evidence>
<dbReference type="Gene3D" id="3.40.50.200">
    <property type="entry name" value="Peptidase S8/S53 domain"/>
    <property type="match status" value="2"/>
</dbReference>
<keyword evidence="2 7" id="KW-0645">Protease</keyword>
<dbReference type="InterPro" id="IPR023828">
    <property type="entry name" value="Peptidase_S8_Ser-AS"/>
</dbReference>
<gene>
    <name evidence="11" type="ORF">KHLLAP_LOCUS4757</name>
</gene>
<evidence type="ECO:0000313" key="11">
    <source>
        <dbReference type="EMBL" id="CAJ2504289.1"/>
    </source>
</evidence>
<dbReference type="PANTHER" id="PTHR43806">
    <property type="entry name" value="PEPTIDASE S8"/>
    <property type="match status" value="1"/>
</dbReference>
<dbReference type="AlphaFoldDB" id="A0AAI8YGV5"/>
<dbReference type="InterPro" id="IPR050131">
    <property type="entry name" value="Peptidase_S8_subtilisin-like"/>
</dbReference>
<feature type="signal peptide" evidence="8">
    <location>
        <begin position="1"/>
        <end position="19"/>
    </location>
</feature>
<dbReference type="GO" id="GO:0006508">
    <property type="term" value="P:proteolysis"/>
    <property type="evidence" value="ECO:0007669"/>
    <property type="project" value="UniProtKB-KW"/>
</dbReference>
<comment type="similarity">
    <text evidence="1 7">Belongs to the peptidase S8 family.</text>
</comment>
<dbReference type="Pfam" id="PF00082">
    <property type="entry name" value="Peptidase_S8"/>
    <property type="match status" value="1"/>
</dbReference>
<dbReference type="EMBL" id="CAUWAG010000006">
    <property type="protein sequence ID" value="CAJ2504289.1"/>
    <property type="molecule type" value="Genomic_DNA"/>
</dbReference>
<evidence type="ECO:0000256" key="7">
    <source>
        <dbReference type="PROSITE-ProRule" id="PRU01240"/>
    </source>
</evidence>